<protein>
    <submittedName>
        <fullName evidence="3">Cupin domain-containing protein</fullName>
    </submittedName>
</protein>
<dbReference type="EMBL" id="VTFT01000001">
    <property type="protein sequence ID" value="TYT27240.1"/>
    <property type="molecule type" value="Genomic_DNA"/>
</dbReference>
<proteinExistence type="predicted"/>
<dbReference type="CDD" id="cd06121">
    <property type="entry name" value="cupin_YML079wp"/>
    <property type="match status" value="1"/>
</dbReference>
<sequence>MDETERELIASHGLEPHPEGGHYRRMHVSAVEVEANGRRRPAMTAIRYLLGAGARSEWHRVDADEAWHWQQGGVLDLLQFDAARGLLSRTRLGPPPAGEALPCIVPAGTWQSAQARDAWVLVTCTVAPGFVWEGFELLDQGSGLAQELRRLGEVKR</sequence>
<reference evidence="3 4" key="1">
    <citation type="submission" date="2019-08" db="EMBL/GenBank/DDBJ databases">
        <title>Luteimonas viscosus sp. nov., isolated from soil of a sunflower field.</title>
        <authorList>
            <person name="Jianli Z."/>
            <person name="Ying Z."/>
        </authorList>
    </citation>
    <scope>NUCLEOTIDE SEQUENCE [LARGE SCALE GENOMIC DNA]</scope>
    <source>
        <strain evidence="3 4">XBU10</strain>
    </source>
</reference>
<dbReference type="OrthoDB" id="9798288at2"/>
<evidence type="ECO:0000313" key="3">
    <source>
        <dbReference type="EMBL" id="TYT27240.1"/>
    </source>
</evidence>
<evidence type="ECO:0000313" key="4">
    <source>
        <dbReference type="Proteomes" id="UP000324973"/>
    </source>
</evidence>
<dbReference type="PANTHER" id="PTHR33387">
    <property type="entry name" value="RMLC-LIKE JELLY ROLL FOLD PROTEIN"/>
    <property type="match status" value="1"/>
</dbReference>
<dbReference type="PANTHER" id="PTHR33387:SF3">
    <property type="entry name" value="DUF985 DOMAIN-CONTAINING PROTEIN"/>
    <property type="match status" value="1"/>
</dbReference>
<accession>A0A5D4XWI0</accession>
<comment type="caution">
    <text evidence="3">The sequence shown here is derived from an EMBL/GenBank/DDBJ whole genome shotgun (WGS) entry which is preliminary data.</text>
</comment>
<name>A0A5D4XWI0_9GAMM</name>
<dbReference type="AlphaFoldDB" id="A0A5D4XWI0"/>
<gene>
    <name evidence="3" type="ORF">FZO89_13790</name>
</gene>
<feature type="region of interest" description="Disordered" evidence="1">
    <location>
        <begin position="1"/>
        <end position="22"/>
    </location>
</feature>
<evidence type="ECO:0000256" key="1">
    <source>
        <dbReference type="SAM" id="MobiDB-lite"/>
    </source>
</evidence>
<dbReference type="InterPro" id="IPR014710">
    <property type="entry name" value="RmlC-like_jellyroll"/>
</dbReference>
<dbReference type="InterPro" id="IPR009327">
    <property type="entry name" value="Cupin_DUF985"/>
</dbReference>
<dbReference type="InterPro" id="IPR039935">
    <property type="entry name" value="YML079W-like"/>
</dbReference>
<dbReference type="Gene3D" id="2.60.120.10">
    <property type="entry name" value="Jelly Rolls"/>
    <property type="match status" value="1"/>
</dbReference>
<dbReference type="Proteomes" id="UP000324973">
    <property type="component" value="Unassembled WGS sequence"/>
</dbReference>
<feature type="domain" description="DUF985" evidence="2">
    <location>
        <begin position="7"/>
        <end position="138"/>
    </location>
</feature>
<keyword evidence="4" id="KW-1185">Reference proteome</keyword>
<evidence type="ECO:0000259" key="2">
    <source>
        <dbReference type="Pfam" id="PF06172"/>
    </source>
</evidence>
<dbReference type="SUPFAM" id="SSF51182">
    <property type="entry name" value="RmlC-like cupins"/>
    <property type="match status" value="1"/>
</dbReference>
<dbReference type="InterPro" id="IPR011051">
    <property type="entry name" value="RmlC_Cupin_sf"/>
</dbReference>
<dbReference type="Pfam" id="PF06172">
    <property type="entry name" value="Cupin_5"/>
    <property type="match status" value="1"/>
</dbReference>
<dbReference type="RefSeq" id="WP_149103791.1">
    <property type="nucleotide sequence ID" value="NZ_VTFT01000001.1"/>
</dbReference>
<organism evidence="3 4">
    <name type="scientific">Luteimonas viscosa</name>
    <dbReference type="NCBI Taxonomy" id="1132694"/>
    <lineage>
        <taxon>Bacteria</taxon>
        <taxon>Pseudomonadati</taxon>
        <taxon>Pseudomonadota</taxon>
        <taxon>Gammaproteobacteria</taxon>
        <taxon>Lysobacterales</taxon>
        <taxon>Lysobacteraceae</taxon>
        <taxon>Luteimonas</taxon>
    </lineage>
</organism>